<reference evidence="1 2" key="1">
    <citation type="journal article" date="2019" name="Sci. Rep.">
        <title>Orb-weaving spider Araneus ventricosus genome elucidates the spidroin gene catalogue.</title>
        <authorList>
            <person name="Kono N."/>
            <person name="Nakamura H."/>
            <person name="Ohtoshi R."/>
            <person name="Moran D.A.P."/>
            <person name="Shinohara A."/>
            <person name="Yoshida Y."/>
            <person name="Fujiwara M."/>
            <person name="Mori M."/>
            <person name="Tomita M."/>
            <person name="Arakawa K."/>
        </authorList>
    </citation>
    <scope>NUCLEOTIDE SEQUENCE [LARGE SCALE GENOMIC DNA]</scope>
</reference>
<organism evidence="1 2">
    <name type="scientific">Araneus ventricosus</name>
    <name type="common">Orbweaver spider</name>
    <name type="synonym">Epeira ventricosa</name>
    <dbReference type="NCBI Taxonomy" id="182803"/>
    <lineage>
        <taxon>Eukaryota</taxon>
        <taxon>Metazoa</taxon>
        <taxon>Ecdysozoa</taxon>
        <taxon>Arthropoda</taxon>
        <taxon>Chelicerata</taxon>
        <taxon>Arachnida</taxon>
        <taxon>Araneae</taxon>
        <taxon>Araneomorphae</taxon>
        <taxon>Entelegynae</taxon>
        <taxon>Araneoidea</taxon>
        <taxon>Araneidae</taxon>
        <taxon>Araneus</taxon>
    </lineage>
</organism>
<dbReference type="Gene3D" id="3.30.420.10">
    <property type="entry name" value="Ribonuclease H-like superfamily/Ribonuclease H"/>
    <property type="match status" value="1"/>
</dbReference>
<accession>A0A4Y2RKQ4</accession>
<keyword evidence="2" id="KW-1185">Reference proteome</keyword>
<protein>
    <submittedName>
        <fullName evidence="1">Uncharacterized protein</fullName>
    </submittedName>
</protein>
<dbReference type="Proteomes" id="UP000499080">
    <property type="component" value="Unassembled WGS sequence"/>
</dbReference>
<dbReference type="InterPro" id="IPR036397">
    <property type="entry name" value="RNaseH_sf"/>
</dbReference>
<dbReference type="GO" id="GO:0003676">
    <property type="term" value="F:nucleic acid binding"/>
    <property type="evidence" value="ECO:0007669"/>
    <property type="project" value="InterPro"/>
</dbReference>
<gene>
    <name evidence="1" type="ORF">AVEN_174188_1</name>
</gene>
<dbReference type="EMBL" id="BGPR01017352">
    <property type="protein sequence ID" value="GBN75839.1"/>
    <property type="molecule type" value="Genomic_DNA"/>
</dbReference>
<proteinExistence type="predicted"/>
<comment type="caution">
    <text evidence="1">The sequence shown here is derived from an EMBL/GenBank/DDBJ whole genome shotgun (WGS) entry which is preliminary data.</text>
</comment>
<name>A0A4Y2RKQ4_ARAVE</name>
<dbReference type="AlphaFoldDB" id="A0A4Y2RKQ4"/>
<evidence type="ECO:0000313" key="2">
    <source>
        <dbReference type="Proteomes" id="UP000499080"/>
    </source>
</evidence>
<evidence type="ECO:0000313" key="1">
    <source>
        <dbReference type="EMBL" id="GBN75839.1"/>
    </source>
</evidence>
<sequence>MPSVISCFCARRSCNVCVKEMRFLPSRLCKMEQLVTLMQKFWEDKIISRRCRFPWTPNLAPVYLWLWGYLKYRVYRSGLFNLSELKDTIRREVSYVHPDLLHSAVAGFVTRVLCVIPCGGDVEHVLL</sequence>